<evidence type="ECO:0000256" key="1">
    <source>
        <dbReference type="SAM" id="Phobius"/>
    </source>
</evidence>
<proteinExistence type="predicted"/>
<dbReference type="KEGG" id="rsz:108817231"/>
<protein>
    <submittedName>
        <fullName evidence="4">Uncharacterized protein LOC108817231</fullName>
    </submittedName>
</protein>
<dbReference type="GeneID" id="108817231"/>
<reference evidence="3" key="1">
    <citation type="journal article" date="2019" name="Database">
        <title>The radish genome database (RadishGD): an integrated information resource for radish genomics.</title>
        <authorList>
            <person name="Yu H.J."/>
            <person name="Baek S."/>
            <person name="Lee Y.J."/>
            <person name="Cho A."/>
            <person name="Mun J.H."/>
        </authorList>
    </citation>
    <scope>NUCLEOTIDE SEQUENCE [LARGE SCALE GENOMIC DNA]</scope>
    <source>
        <strain evidence="3">cv. WK10039</strain>
    </source>
</reference>
<dbReference type="Gene3D" id="2.60.210.10">
    <property type="entry name" value="Apoptosis, Tumor Necrosis Factor Receptor Associated Protein 2, Chain A"/>
    <property type="match status" value="2"/>
</dbReference>
<dbReference type="SUPFAM" id="SSF49599">
    <property type="entry name" value="TRAF domain-like"/>
    <property type="match status" value="2"/>
</dbReference>
<sequence>MHTRKEKMSSEEKRKPNYGSILLYCFVCFVLVAEVARLAKPYYNNLQNVMGTAALVVEEGFMDVENSEMLPCSYRKPASVAARNHEKLTGLIRREDRTRPPSSYCVKFQNFATLANLVKQNGDKYESRPFTVGGYNWTLIIYPNENKPQGSGGFVSMYVRIDNSTLIDNPRNVYAEITFLTYKATIDKYHYLQETDVQRFHLFKQEWGQSRFLEIGYYRDVNSGFIFNGGQSVFGVDILVTNPFENWEVFSYEENIPDPLINWRITNVSTRSARFYTSPPFSSGGRDWAFKVYLNGVGTGTGNSLSLFLLSASNERGYVKAKLRVIDQIRSQHEEKQVEGWPNSTENGWGFEKFIPLQDIKNPAKGFIFNDIIKFEAQILSFSKVDSF</sequence>
<dbReference type="SMART" id="SM00061">
    <property type="entry name" value="MATH"/>
    <property type="match status" value="2"/>
</dbReference>
<dbReference type="OrthoDB" id="1883087at2759"/>
<dbReference type="InterPro" id="IPR008974">
    <property type="entry name" value="TRAF-like"/>
</dbReference>
<dbReference type="Pfam" id="PF22486">
    <property type="entry name" value="MATH_2"/>
    <property type="match status" value="2"/>
</dbReference>
<dbReference type="PANTHER" id="PTHR46162:SF58">
    <property type="entry name" value="TRAF-LIKE FAMILY PROTEIN"/>
    <property type="match status" value="1"/>
</dbReference>
<keyword evidence="1" id="KW-0812">Transmembrane</keyword>
<feature type="domain" description="MATH" evidence="2">
    <location>
        <begin position="101"/>
        <end position="238"/>
    </location>
</feature>
<accession>A0A6J0KBL9</accession>
<dbReference type="CDD" id="cd00121">
    <property type="entry name" value="MATH"/>
    <property type="match status" value="2"/>
</dbReference>
<evidence type="ECO:0000259" key="2">
    <source>
        <dbReference type="PROSITE" id="PS50144"/>
    </source>
</evidence>
<dbReference type="RefSeq" id="XP_018445377.2">
    <property type="nucleotide sequence ID" value="XM_018589875.2"/>
</dbReference>
<keyword evidence="1" id="KW-1133">Transmembrane helix</keyword>
<keyword evidence="3" id="KW-1185">Reference proteome</keyword>
<keyword evidence="1" id="KW-0472">Membrane</keyword>
<organism evidence="3 4">
    <name type="scientific">Raphanus sativus</name>
    <name type="common">Radish</name>
    <name type="synonym">Raphanus raphanistrum var. sativus</name>
    <dbReference type="NCBI Taxonomy" id="3726"/>
    <lineage>
        <taxon>Eukaryota</taxon>
        <taxon>Viridiplantae</taxon>
        <taxon>Streptophyta</taxon>
        <taxon>Embryophyta</taxon>
        <taxon>Tracheophyta</taxon>
        <taxon>Spermatophyta</taxon>
        <taxon>Magnoliopsida</taxon>
        <taxon>eudicotyledons</taxon>
        <taxon>Gunneridae</taxon>
        <taxon>Pentapetalae</taxon>
        <taxon>rosids</taxon>
        <taxon>malvids</taxon>
        <taxon>Brassicales</taxon>
        <taxon>Brassicaceae</taxon>
        <taxon>Brassiceae</taxon>
        <taxon>Raphanus</taxon>
    </lineage>
</organism>
<dbReference type="Proteomes" id="UP000504610">
    <property type="component" value="Chromosome 7"/>
</dbReference>
<evidence type="ECO:0000313" key="4">
    <source>
        <dbReference type="RefSeq" id="XP_018445377.2"/>
    </source>
</evidence>
<name>A0A6J0KBL9_RAPSA</name>
<dbReference type="AlphaFoldDB" id="A0A6J0KBL9"/>
<gene>
    <name evidence="4" type="primary">LOC108817231</name>
</gene>
<evidence type="ECO:0000313" key="3">
    <source>
        <dbReference type="Proteomes" id="UP000504610"/>
    </source>
</evidence>
<feature type="domain" description="MATH" evidence="2">
    <location>
        <begin position="258"/>
        <end position="379"/>
    </location>
</feature>
<dbReference type="InterPro" id="IPR002083">
    <property type="entry name" value="MATH/TRAF_dom"/>
</dbReference>
<dbReference type="PROSITE" id="PS50144">
    <property type="entry name" value="MATH"/>
    <property type="match status" value="2"/>
</dbReference>
<dbReference type="PANTHER" id="PTHR46162">
    <property type="entry name" value="TRAF-LIKE FAMILY PROTEIN"/>
    <property type="match status" value="1"/>
</dbReference>
<feature type="transmembrane region" description="Helical" evidence="1">
    <location>
        <begin position="21"/>
        <end position="39"/>
    </location>
</feature>
<reference evidence="4" key="2">
    <citation type="submission" date="2025-08" db="UniProtKB">
        <authorList>
            <consortium name="RefSeq"/>
        </authorList>
    </citation>
    <scope>IDENTIFICATION</scope>
    <source>
        <tissue evidence="4">Leaf</tissue>
    </source>
</reference>